<evidence type="ECO:0000256" key="1">
    <source>
        <dbReference type="SAM" id="MobiDB-lite"/>
    </source>
</evidence>
<reference evidence="3" key="1">
    <citation type="journal article" date="2020" name="Nature">
        <title>Giant virus diversity and host interactions through global metagenomics.</title>
        <authorList>
            <person name="Schulz F."/>
            <person name="Roux S."/>
            <person name="Paez-Espino D."/>
            <person name="Jungbluth S."/>
            <person name="Walsh D.A."/>
            <person name="Denef V.J."/>
            <person name="McMahon K.D."/>
            <person name="Konstantinidis K.T."/>
            <person name="Eloe-Fadrosh E.A."/>
            <person name="Kyrpides N.C."/>
            <person name="Woyke T."/>
        </authorList>
    </citation>
    <scope>NUCLEOTIDE SEQUENCE</scope>
    <source>
        <strain evidence="3">GVMAG-M-3300025860-25</strain>
    </source>
</reference>
<feature type="compositionally biased region" description="Polar residues" evidence="1">
    <location>
        <begin position="82"/>
        <end position="91"/>
    </location>
</feature>
<feature type="transmembrane region" description="Helical" evidence="2">
    <location>
        <begin position="154"/>
        <end position="175"/>
    </location>
</feature>
<evidence type="ECO:0000313" key="3">
    <source>
        <dbReference type="EMBL" id="QHU01095.1"/>
    </source>
</evidence>
<evidence type="ECO:0000256" key="2">
    <source>
        <dbReference type="SAM" id="Phobius"/>
    </source>
</evidence>
<keyword evidence="2" id="KW-0812">Transmembrane</keyword>
<protein>
    <submittedName>
        <fullName evidence="3">Uncharacterized protein</fullName>
    </submittedName>
</protein>
<keyword evidence="2" id="KW-1133">Transmembrane helix</keyword>
<accession>A0A6C0J5U7</accession>
<organism evidence="3">
    <name type="scientific">viral metagenome</name>
    <dbReference type="NCBI Taxonomy" id="1070528"/>
    <lineage>
        <taxon>unclassified sequences</taxon>
        <taxon>metagenomes</taxon>
        <taxon>organismal metagenomes</taxon>
    </lineage>
</organism>
<feature type="compositionally biased region" description="Polar residues" evidence="1">
    <location>
        <begin position="99"/>
        <end position="115"/>
    </location>
</feature>
<proteinExistence type="predicted"/>
<keyword evidence="2" id="KW-0472">Membrane</keyword>
<sequence>MIKKETVDIKELNRKIHSMAQMKPSLDSFPIKDIEKPYNSMDLFKTDNIVGAQIKEINNFKKTNENLKLNILSEIKNNTESLDTESLNTESLDTESLDTESLNTESLNTESLNTESLDMESLNTESLNTESLNTESKNNNKLIRSIMDIKRNTILDKGIILIFIIIMGILIYFGVHKNI</sequence>
<feature type="region of interest" description="Disordered" evidence="1">
    <location>
        <begin position="82"/>
        <end position="115"/>
    </location>
</feature>
<dbReference type="AlphaFoldDB" id="A0A6C0J5U7"/>
<name>A0A6C0J5U7_9ZZZZ</name>
<dbReference type="EMBL" id="MN740335">
    <property type="protein sequence ID" value="QHU01095.1"/>
    <property type="molecule type" value="Genomic_DNA"/>
</dbReference>